<dbReference type="OrthoDB" id="1489309at2"/>
<evidence type="ECO:0000313" key="2">
    <source>
        <dbReference type="Proteomes" id="UP000305398"/>
    </source>
</evidence>
<dbReference type="AlphaFoldDB" id="A0A5B8A3E3"/>
<gene>
    <name evidence="1" type="ORF">FHG12_17880</name>
</gene>
<dbReference type="Pfam" id="PF14121">
    <property type="entry name" value="Porin_10"/>
    <property type="match status" value="1"/>
</dbReference>
<organism evidence="1 2">
    <name type="scientific">Hymenobacter jejuensis</name>
    <dbReference type="NCBI Taxonomy" id="2502781"/>
    <lineage>
        <taxon>Bacteria</taxon>
        <taxon>Pseudomonadati</taxon>
        <taxon>Bacteroidota</taxon>
        <taxon>Cytophagia</taxon>
        <taxon>Cytophagales</taxon>
        <taxon>Hymenobacteraceae</taxon>
        <taxon>Hymenobacter</taxon>
    </lineage>
</organism>
<evidence type="ECO:0008006" key="3">
    <source>
        <dbReference type="Google" id="ProtNLM"/>
    </source>
</evidence>
<keyword evidence="2" id="KW-1185">Reference proteome</keyword>
<name>A0A5B8A3E3_9BACT</name>
<reference evidence="1 2" key="1">
    <citation type="submission" date="2019-06" db="EMBL/GenBank/DDBJ databases">
        <authorList>
            <person name="Srinivasan S."/>
        </authorList>
    </citation>
    <scope>NUCLEOTIDE SEQUENCE [LARGE SCALE GENOMIC DNA]</scope>
    <source>
        <strain evidence="1 2">17J68-5</strain>
    </source>
</reference>
<dbReference type="InterPro" id="IPR025631">
    <property type="entry name" value="Porin_10"/>
</dbReference>
<dbReference type="Proteomes" id="UP000305398">
    <property type="component" value="Chromosome"/>
</dbReference>
<protein>
    <recommendedName>
        <fullName evidence="3">Porin</fullName>
    </recommendedName>
</protein>
<dbReference type="EMBL" id="CP040896">
    <property type="protein sequence ID" value="QDA61850.1"/>
    <property type="molecule type" value="Genomic_DNA"/>
</dbReference>
<evidence type="ECO:0000313" key="1">
    <source>
        <dbReference type="EMBL" id="QDA61850.1"/>
    </source>
</evidence>
<proteinExistence type="predicted"/>
<accession>A0A5B8A3E3</accession>
<sequence>MKYSFWPMGPPVCRNCSRHYFSPKLLSDLLLTSPFLSFFRRAAASGSAAVLWLSLLLACLLLPQHAKAQIVDDTTKTIYGPKTTFIIREADVLREKTEGRMVDTTLTDIQQARFWAHDSTYQQDLGELGTASRQLLWAPNTQLGARLGRNVFDRYVRNSATIPYYDTRSPYAFLRYVQGTPESVFELSFSRSIKKTASVGFAYERFSANKLYTANPREGLTDHSNVLLFMRYQTEDERYHVLANLNTSRHKSVEQGGIRPLATDTLGRGDLFGNEDRRTVWLTKAANNEDRDQVHVAQTYRLLGKGLTAFHVLDLSRQLNKYTDTQLPTSNGEVLYYPEARRSITATDDRVQYRQIENTVGVLGRTETVEYRIYGRHRKGSLDTQSLIGNPGVLTRVTQPDSAIQKVPGQLFVGGTAAFRYKIFAIETAGEYRFFKEYWVRAAAKLGPLTGEIFSSSYSPTLTQQQFIGNHYLWNNNFSQTQVNQLTVRVDQTLGHQRLQASGAVVNLTNLVYYDASARPAQLSDAKQLIIVSARHRAQFGSFFSGNEATYTLGGDGAGLHIPALVANGKVYYQGDVFKKALFGQVGAEVYYQSRFRAYGYSPSTQQFYVQDNFTIRNYPVVDVFLNADIKTVAIFLKMAYVNQGLYRNGYFASPYYTSLPRRFQLGLRWQFFN</sequence>
<dbReference type="KEGG" id="hyj:FHG12_17880"/>